<dbReference type="InterPro" id="IPR001565">
    <property type="entry name" value="Synaptotagmin"/>
</dbReference>
<dbReference type="Gene3D" id="2.60.40.150">
    <property type="entry name" value="C2 domain"/>
    <property type="match status" value="2"/>
</dbReference>
<dbReference type="GO" id="GO:0098793">
    <property type="term" value="C:presynapse"/>
    <property type="evidence" value="ECO:0007669"/>
    <property type="project" value="GOC"/>
</dbReference>
<dbReference type="PRINTS" id="PR00399">
    <property type="entry name" value="SYNAPTOTAGMN"/>
</dbReference>
<dbReference type="FunFam" id="2.60.40.150:FF:000039">
    <property type="entry name" value="Synaptotagmin 11"/>
    <property type="match status" value="1"/>
</dbReference>
<dbReference type="GO" id="GO:0001786">
    <property type="term" value="F:phosphatidylserine binding"/>
    <property type="evidence" value="ECO:0007669"/>
    <property type="project" value="TreeGrafter"/>
</dbReference>
<dbReference type="GO" id="GO:0000149">
    <property type="term" value="F:SNARE binding"/>
    <property type="evidence" value="ECO:0007669"/>
    <property type="project" value="TreeGrafter"/>
</dbReference>
<name>A0A4Y7NK48_9CRUS</name>
<dbReference type="GO" id="GO:0048791">
    <property type="term" value="P:calcium ion-regulated exocytosis of neurotransmitter"/>
    <property type="evidence" value="ECO:0007669"/>
    <property type="project" value="TreeGrafter"/>
</dbReference>
<evidence type="ECO:0000256" key="2">
    <source>
        <dbReference type="SAM" id="MobiDB-lite"/>
    </source>
</evidence>
<gene>
    <name evidence="4" type="primary">EOG090X05OW</name>
</gene>
<dbReference type="Pfam" id="PF00168">
    <property type="entry name" value="C2"/>
    <property type="match status" value="2"/>
</dbReference>
<feature type="domain" description="C2" evidence="3">
    <location>
        <begin position="162"/>
        <end position="284"/>
    </location>
</feature>
<evidence type="ECO:0000256" key="1">
    <source>
        <dbReference type="ARBA" id="ARBA00022737"/>
    </source>
</evidence>
<dbReference type="GO" id="GO:0006906">
    <property type="term" value="P:vesicle fusion"/>
    <property type="evidence" value="ECO:0007669"/>
    <property type="project" value="TreeGrafter"/>
</dbReference>
<accession>A0A4Y7NK48</accession>
<feature type="region of interest" description="Disordered" evidence="2">
    <location>
        <begin position="41"/>
        <end position="101"/>
    </location>
</feature>
<dbReference type="EMBL" id="LR023980">
    <property type="protein sequence ID" value="SVE93599.1"/>
    <property type="molecule type" value="mRNA"/>
</dbReference>
<feature type="compositionally biased region" description="Polar residues" evidence="2">
    <location>
        <begin position="90"/>
        <end position="101"/>
    </location>
</feature>
<proteinExistence type="evidence at transcript level"/>
<reference evidence="4" key="1">
    <citation type="submission" date="2018-08" db="EMBL/GenBank/DDBJ databases">
        <authorList>
            <person name="Cornetti L."/>
        </authorList>
    </citation>
    <scope>NUCLEOTIDE SEQUENCE</scope>
    <source>
        <strain evidence="4">BE-ASS</strain>
    </source>
</reference>
<dbReference type="PANTHER" id="PTHR10024:SF369">
    <property type="entry name" value="FI18813P1"/>
    <property type="match status" value="1"/>
</dbReference>
<feature type="compositionally biased region" description="Low complexity" evidence="2">
    <location>
        <begin position="63"/>
        <end position="80"/>
    </location>
</feature>
<dbReference type="GO" id="GO:0070382">
    <property type="term" value="C:exocytic vesicle"/>
    <property type="evidence" value="ECO:0007669"/>
    <property type="project" value="TreeGrafter"/>
</dbReference>
<dbReference type="PROSITE" id="PS50004">
    <property type="entry name" value="C2"/>
    <property type="match status" value="2"/>
</dbReference>
<dbReference type="GO" id="GO:0030276">
    <property type="term" value="F:clathrin binding"/>
    <property type="evidence" value="ECO:0007669"/>
    <property type="project" value="TreeGrafter"/>
</dbReference>
<dbReference type="CDD" id="cd08404">
    <property type="entry name" value="C2B_Synaptotagmin-4"/>
    <property type="match status" value="1"/>
</dbReference>
<dbReference type="FunFam" id="2.60.40.150:FF:000181">
    <property type="entry name" value="Synaptotagmin 4"/>
    <property type="match status" value="1"/>
</dbReference>
<feature type="domain" description="C2" evidence="3">
    <location>
        <begin position="313"/>
        <end position="449"/>
    </location>
</feature>
<dbReference type="GO" id="GO:0005886">
    <property type="term" value="C:plasma membrane"/>
    <property type="evidence" value="ECO:0007669"/>
    <property type="project" value="TreeGrafter"/>
</dbReference>
<organism evidence="4">
    <name type="scientific">Scapholeberis mucronata</name>
    <dbReference type="NCBI Taxonomy" id="202097"/>
    <lineage>
        <taxon>Eukaryota</taxon>
        <taxon>Metazoa</taxon>
        <taxon>Ecdysozoa</taxon>
        <taxon>Arthropoda</taxon>
        <taxon>Crustacea</taxon>
        <taxon>Branchiopoda</taxon>
        <taxon>Diplostraca</taxon>
        <taxon>Cladocera</taxon>
        <taxon>Anomopoda</taxon>
        <taxon>Daphniidae</taxon>
        <taxon>Scapholeberis</taxon>
    </lineage>
</organism>
<evidence type="ECO:0000259" key="3">
    <source>
        <dbReference type="PROSITE" id="PS50004"/>
    </source>
</evidence>
<dbReference type="CDD" id="cd08388">
    <property type="entry name" value="C2A_Synaptotagmin-4-11"/>
    <property type="match status" value="1"/>
</dbReference>
<sequence>MMKERDGPHVEPLDQLAVKSPNQQQLVYSHHVGGSSVAISHHLKKSPSPTGARTPPGTCPIGTKTSSPLSATTPSTLTPTYEQAFPPSASPQVSRKNSLVSANRCSPLQEEVHHQQRETVIRFQLENEIISAKAEPINSEPGASVSEDVNKTDGASGSGANQLGQLYFKVRHNVEKSTLNITVVRCQGLPARDSNVGSSDPYVKLQLLPDKHHKVKTRVLRRTLNPVYDEDFTFYGIGENQLQSLTLHFVVLSFDRYSRDDVIGEVLLPVYEALEEMTATESTLRDKSDNGNHSATVLARDIAPRSHKMRLHGRGELLVSLCYQPQASRLTAVILKARNIPRMDMTGLADPYVKIYLVHNGQRVAKKKTHVKKRTLNPVFNESFVFDLPASATTLDNVSLEFLVLDWDRVTKNEVIGRLELGGTKGTGTALHHWNEVLSSPRRQIAEWHKLRD</sequence>
<dbReference type="InterPro" id="IPR035892">
    <property type="entry name" value="C2_domain_sf"/>
</dbReference>
<feature type="region of interest" description="Disordered" evidence="2">
    <location>
        <begin position="134"/>
        <end position="157"/>
    </location>
</feature>
<dbReference type="PANTHER" id="PTHR10024">
    <property type="entry name" value="SYNAPTOTAGMIN"/>
    <property type="match status" value="1"/>
</dbReference>
<dbReference type="GO" id="GO:0005544">
    <property type="term" value="F:calcium-dependent phospholipid binding"/>
    <property type="evidence" value="ECO:0007669"/>
    <property type="project" value="TreeGrafter"/>
</dbReference>
<keyword evidence="1" id="KW-0677">Repeat</keyword>
<dbReference type="SUPFAM" id="SSF49562">
    <property type="entry name" value="C2 domain (Calcium/lipid-binding domain, CaLB)"/>
    <property type="match status" value="2"/>
</dbReference>
<dbReference type="SMART" id="SM00239">
    <property type="entry name" value="C2"/>
    <property type="match status" value="2"/>
</dbReference>
<dbReference type="GO" id="GO:0005509">
    <property type="term" value="F:calcium ion binding"/>
    <property type="evidence" value="ECO:0007669"/>
    <property type="project" value="TreeGrafter"/>
</dbReference>
<dbReference type="InterPro" id="IPR000008">
    <property type="entry name" value="C2_dom"/>
</dbReference>
<protein>
    <submittedName>
        <fullName evidence="4">EOG090X05OW</fullName>
    </submittedName>
</protein>
<evidence type="ECO:0000313" key="4">
    <source>
        <dbReference type="EMBL" id="SVE93599.1"/>
    </source>
</evidence>
<dbReference type="PRINTS" id="PR00360">
    <property type="entry name" value="C2DOMAIN"/>
</dbReference>
<dbReference type="GO" id="GO:0030424">
    <property type="term" value="C:axon"/>
    <property type="evidence" value="ECO:0007669"/>
    <property type="project" value="TreeGrafter"/>
</dbReference>
<dbReference type="AlphaFoldDB" id="A0A4Y7NK48"/>